<evidence type="ECO:0000313" key="10">
    <source>
        <dbReference type="EMBL" id="EME50223.1"/>
    </source>
</evidence>
<dbReference type="FunFam" id="3.30.160.60:FF:002343">
    <property type="entry name" value="Zinc finger protein 33A"/>
    <property type="match status" value="1"/>
</dbReference>
<dbReference type="STRING" id="675120.N1Q4G6"/>
<accession>N1Q4G6</accession>
<organism evidence="10 11">
    <name type="scientific">Dothistroma septosporum (strain NZE10 / CBS 128990)</name>
    <name type="common">Red band needle blight fungus</name>
    <name type="synonym">Mycosphaerella pini</name>
    <dbReference type="NCBI Taxonomy" id="675120"/>
    <lineage>
        <taxon>Eukaryota</taxon>
        <taxon>Fungi</taxon>
        <taxon>Dikarya</taxon>
        <taxon>Ascomycota</taxon>
        <taxon>Pezizomycotina</taxon>
        <taxon>Dothideomycetes</taxon>
        <taxon>Dothideomycetidae</taxon>
        <taxon>Mycosphaerellales</taxon>
        <taxon>Mycosphaerellaceae</taxon>
        <taxon>Dothistroma</taxon>
    </lineage>
</organism>
<dbReference type="PROSITE" id="PS00028">
    <property type="entry name" value="ZINC_FINGER_C2H2_1"/>
    <property type="match status" value="1"/>
</dbReference>
<keyword evidence="3" id="KW-0677">Repeat</keyword>
<feature type="region of interest" description="Disordered" evidence="8">
    <location>
        <begin position="32"/>
        <end position="96"/>
    </location>
</feature>
<evidence type="ECO:0000259" key="9">
    <source>
        <dbReference type="PROSITE" id="PS50157"/>
    </source>
</evidence>
<evidence type="ECO:0000256" key="7">
    <source>
        <dbReference type="PROSITE-ProRule" id="PRU00042"/>
    </source>
</evidence>
<feature type="region of interest" description="Disordered" evidence="8">
    <location>
        <begin position="388"/>
        <end position="425"/>
    </location>
</feature>
<feature type="domain" description="C2H2-type" evidence="9">
    <location>
        <begin position="219"/>
        <end position="246"/>
    </location>
</feature>
<dbReference type="PANTHER" id="PTHR16515">
    <property type="entry name" value="PR DOMAIN ZINC FINGER PROTEIN"/>
    <property type="match status" value="1"/>
</dbReference>
<evidence type="ECO:0000256" key="8">
    <source>
        <dbReference type="SAM" id="MobiDB-lite"/>
    </source>
</evidence>
<feature type="compositionally biased region" description="Low complexity" evidence="8">
    <location>
        <begin position="158"/>
        <end position="185"/>
    </location>
</feature>
<gene>
    <name evidence="10" type="ORF">DOTSEDRAFT_68933</name>
</gene>
<feature type="compositionally biased region" description="Basic residues" evidence="8">
    <location>
        <begin position="257"/>
        <end position="267"/>
    </location>
</feature>
<dbReference type="eggNOG" id="KOG1721">
    <property type="taxonomic scope" value="Eukaryota"/>
</dbReference>
<dbReference type="GO" id="GO:0010468">
    <property type="term" value="P:regulation of gene expression"/>
    <property type="evidence" value="ECO:0007669"/>
    <property type="project" value="TreeGrafter"/>
</dbReference>
<dbReference type="InterPro" id="IPR050331">
    <property type="entry name" value="Zinc_finger"/>
</dbReference>
<feature type="compositionally biased region" description="Low complexity" evidence="8">
    <location>
        <begin position="37"/>
        <end position="58"/>
    </location>
</feature>
<dbReference type="EMBL" id="KB446535">
    <property type="protein sequence ID" value="EME50223.1"/>
    <property type="molecule type" value="Genomic_DNA"/>
</dbReference>
<feature type="compositionally biased region" description="Low complexity" evidence="8">
    <location>
        <begin position="388"/>
        <end position="398"/>
    </location>
</feature>
<evidence type="ECO:0000256" key="2">
    <source>
        <dbReference type="ARBA" id="ARBA00022723"/>
    </source>
</evidence>
<evidence type="ECO:0000256" key="5">
    <source>
        <dbReference type="ARBA" id="ARBA00022833"/>
    </source>
</evidence>
<dbReference type="HOGENOM" id="CLU_034205_0_0_1"/>
<feature type="compositionally biased region" description="Low complexity" evidence="8">
    <location>
        <begin position="140"/>
        <end position="151"/>
    </location>
</feature>
<dbReference type="InterPro" id="IPR013087">
    <property type="entry name" value="Znf_C2H2_type"/>
</dbReference>
<evidence type="ECO:0000256" key="3">
    <source>
        <dbReference type="ARBA" id="ARBA00022737"/>
    </source>
</evidence>
<dbReference type="PROSITE" id="PS50157">
    <property type="entry name" value="ZINC_FINGER_C2H2_2"/>
    <property type="match status" value="2"/>
</dbReference>
<name>N1Q4G6_DOTSN</name>
<dbReference type="GO" id="GO:0008270">
    <property type="term" value="F:zinc ion binding"/>
    <property type="evidence" value="ECO:0007669"/>
    <property type="project" value="UniProtKB-KW"/>
</dbReference>
<evidence type="ECO:0000256" key="4">
    <source>
        <dbReference type="ARBA" id="ARBA00022771"/>
    </source>
</evidence>
<feature type="domain" description="C2H2-type" evidence="9">
    <location>
        <begin position="186"/>
        <end position="218"/>
    </location>
</feature>
<dbReference type="Pfam" id="PF00096">
    <property type="entry name" value="zf-C2H2"/>
    <property type="match status" value="1"/>
</dbReference>
<dbReference type="SMART" id="SM00355">
    <property type="entry name" value="ZnF_C2H2"/>
    <property type="match status" value="2"/>
</dbReference>
<dbReference type="Gene3D" id="3.30.160.60">
    <property type="entry name" value="Classic Zinc Finger"/>
    <property type="match status" value="1"/>
</dbReference>
<comment type="subcellular location">
    <subcellularLocation>
        <location evidence="1">Nucleus</location>
    </subcellularLocation>
</comment>
<evidence type="ECO:0000256" key="6">
    <source>
        <dbReference type="ARBA" id="ARBA00023242"/>
    </source>
</evidence>
<feature type="region of interest" description="Disordered" evidence="8">
    <location>
        <begin position="139"/>
        <end position="187"/>
    </location>
</feature>
<dbReference type="OMA" id="FLNTMDP"/>
<dbReference type="Proteomes" id="UP000016933">
    <property type="component" value="Unassembled WGS sequence"/>
</dbReference>
<dbReference type="PANTHER" id="PTHR16515:SF66">
    <property type="entry name" value="C2H2-TYPE DOMAIN-CONTAINING PROTEIN"/>
    <property type="match status" value="1"/>
</dbReference>
<keyword evidence="4 7" id="KW-0863">Zinc-finger</keyword>
<proteinExistence type="predicted"/>
<feature type="region of interest" description="Disordered" evidence="8">
    <location>
        <begin position="231"/>
        <end position="268"/>
    </location>
</feature>
<dbReference type="InterPro" id="IPR036236">
    <property type="entry name" value="Znf_C2H2_sf"/>
</dbReference>
<dbReference type="GO" id="GO:0005634">
    <property type="term" value="C:nucleus"/>
    <property type="evidence" value="ECO:0007669"/>
    <property type="project" value="UniProtKB-SubCell"/>
</dbReference>
<feature type="compositionally biased region" description="Basic and acidic residues" evidence="8">
    <location>
        <begin position="399"/>
        <end position="409"/>
    </location>
</feature>
<reference evidence="10 11" key="2">
    <citation type="journal article" date="2012" name="PLoS Pathog.">
        <title>Diverse lifestyles and strategies of plant pathogenesis encoded in the genomes of eighteen Dothideomycetes fungi.</title>
        <authorList>
            <person name="Ohm R.A."/>
            <person name="Feau N."/>
            <person name="Henrissat B."/>
            <person name="Schoch C.L."/>
            <person name="Horwitz B.A."/>
            <person name="Barry K.W."/>
            <person name="Condon B.J."/>
            <person name="Copeland A.C."/>
            <person name="Dhillon B."/>
            <person name="Glaser F."/>
            <person name="Hesse C.N."/>
            <person name="Kosti I."/>
            <person name="LaButti K."/>
            <person name="Lindquist E.A."/>
            <person name="Lucas S."/>
            <person name="Salamov A.A."/>
            <person name="Bradshaw R.E."/>
            <person name="Ciuffetti L."/>
            <person name="Hamelin R.C."/>
            <person name="Kema G.H.J."/>
            <person name="Lawrence C."/>
            <person name="Scott J.A."/>
            <person name="Spatafora J.W."/>
            <person name="Turgeon B.G."/>
            <person name="de Wit P.J.G.M."/>
            <person name="Zhong S."/>
            <person name="Goodwin S.B."/>
            <person name="Grigoriev I.V."/>
        </authorList>
    </citation>
    <scope>NUCLEOTIDE SEQUENCE [LARGE SCALE GENOMIC DNA]</scope>
    <source>
        <strain evidence="11">NZE10 / CBS 128990</strain>
    </source>
</reference>
<dbReference type="OrthoDB" id="6365676at2759"/>
<keyword evidence="5" id="KW-0862">Zinc</keyword>
<dbReference type="SUPFAM" id="SSF57667">
    <property type="entry name" value="beta-beta-alpha zinc fingers"/>
    <property type="match status" value="1"/>
</dbReference>
<keyword evidence="11" id="KW-1185">Reference proteome</keyword>
<keyword evidence="2" id="KW-0479">Metal-binding</keyword>
<reference evidence="11" key="1">
    <citation type="journal article" date="2012" name="PLoS Genet.">
        <title>The genomes of the fungal plant pathogens Cladosporium fulvum and Dothistroma septosporum reveal adaptation to different hosts and lifestyles but also signatures of common ancestry.</title>
        <authorList>
            <person name="de Wit P.J.G.M."/>
            <person name="van der Burgt A."/>
            <person name="Oekmen B."/>
            <person name="Stergiopoulos I."/>
            <person name="Abd-Elsalam K.A."/>
            <person name="Aerts A.L."/>
            <person name="Bahkali A.H."/>
            <person name="Beenen H.G."/>
            <person name="Chettri P."/>
            <person name="Cox M.P."/>
            <person name="Datema E."/>
            <person name="de Vries R.P."/>
            <person name="Dhillon B."/>
            <person name="Ganley A.R."/>
            <person name="Griffiths S.A."/>
            <person name="Guo Y."/>
            <person name="Hamelin R.C."/>
            <person name="Henrissat B."/>
            <person name="Kabir M.S."/>
            <person name="Jashni M.K."/>
            <person name="Kema G."/>
            <person name="Klaubauf S."/>
            <person name="Lapidus A."/>
            <person name="Levasseur A."/>
            <person name="Lindquist E."/>
            <person name="Mehrabi R."/>
            <person name="Ohm R.A."/>
            <person name="Owen T.J."/>
            <person name="Salamov A."/>
            <person name="Schwelm A."/>
            <person name="Schijlen E."/>
            <person name="Sun H."/>
            <person name="van den Burg H.A."/>
            <person name="van Ham R.C.H.J."/>
            <person name="Zhang S."/>
            <person name="Goodwin S.B."/>
            <person name="Grigoriev I.V."/>
            <person name="Collemare J."/>
            <person name="Bradshaw R.E."/>
        </authorList>
    </citation>
    <scope>NUCLEOTIDE SEQUENCE [LARGE SCALE GENOMIC DNA]</scope>
    <source>
        <strain evidence="11">NZE10 / CBS 128990</strain>
    </source>
</reference>
<keyword evidence="6" id="KW-0539">Nucleus</keyword>
<protein>
    <recommendedName>
        <fullName evidence="9">C2H2-type domain-containing protein</fullName>
    </recommendedName>
</protein>
<sequence length="425" mass="46070">MMDGYNATGRKISLLNDSSDVAAATSRVQLPQLTAHSRTTSCTSTPSLSPQTPQLSRSDSSDSRAFSTPSPLTPSFDEGFGQAAAPALPSKHPQHHRQQYYLANNHYAKMDDQNASMYPPIPDATGAMPTAYPMPAQMVPQQSLAQQSPPQNAVYRGSNSPSSEPSRVSTVSQQSNNKNQPKKNQYPCPMAKQVGCTDFFTTSGHAARHAKKHTGKKDAFCPECNKAFTRKDNMEQHRRTHQNGRGSSRSTDDSKVKKATKPAKKTAVKVEPHLEVAVEQQLADQAQAAQVQSVAQAVQAQQVQQQQQQQAAEAAMLAALPQSGPYFLNTMDPGPVPALPMAMPELNAIRPQLHRSNFTNSLEFVPPAAPMIDPDTLHYSYPSPGLSNGLNSLALAASEHSRRMSDKSHSQSSRSPSESSHHETP</sequence>
<evidence type="ECO:0000313" key="11">
    <source>
        <dbReference type="Proteomes" id="UP000016933"/>
    </source>
</evidence>
<dbReference type="AlphaFoldDB" id="N1Q4G6"/>
<evidence type="ECO:0000256" key="1">
    <source>
        <dbReference type="ARBA" id="ARBA00004123"/>
    </source>
</evidence>